<organism evidence="1 2">
    <name type="scientific">Gordonia asplenii</name>
    <dbReference type="NCBI Taxonomy" id="2725283"/>
    <lineage>
        <taxon>Bacteria</taxon>
        <taxon>Bacillati</taxon>
        <taxon>Actinomycetota</taxon>
        <taxon>Actinomycetes</taxon>
        <taxon>Mycobacteriales</taxon>
        <taxon>Gordoniaceae</taxon>
        <taxon>Gordonia</taxon>
    </lineage>
</organism>
<dbReference type="Proteomes" id="UP000550729">
    <property type="component" value="Unassembled WGS sequence"/>
</dbReference>
<dbReference type="RefSeq" id="WP_170196798.1">
    <property type="nucleotide sequence ID" value="NZ_JABBNB010000033.1"/>
</dbReference>
<name>A0A848L5K0_9ACTN</name>
<sequence length="212" mass="22955">MTLDVFAPGTVAGSWPTLRPGVLPDDYRVRTVRAMAAVTGFLRARPNQLSVVPKDYASRSRSFPTPRTWEFVGRLLALAEYAGACDRVTDLVVAGAIGESTAHEFLSWRRNLDLPDPNALLDGSQALRFEGVRADRVYVVLQSIVAAVTADLTADRWRATVELCCQAADQVGFDPAIPAIRSLVAPNVRPDGAEMPSAVVMFGPALMEARVM</sequence>
<comment type="caution">
    <text evidence="1">The sequence shown here is derived from an EMBL/GenBank/DDBJ whole genome shotgun (WGS) entry which is preliminary data.</text>
</comment>
<proteinExistence type="predicted"/>
<evidence type="ECO:0000313" key="2">
    <source>
        <dbReference type="Proteomes" id="UP000550729"/>
    </source>
</evidence>
<protein>
    <submittedName>
        <fullName evidence="1">Uncharacterized protein</fullName>
    </submittedName>
</protein>
<evidence type="ECO:0000313" key="1">
    <source>
        <dbReference type="EMBL" id="NMO04295.1"/>
    </source>
</evidence>
<dbReference type="AlphaFoldDB" id="A0A848L5K0"/>
<dbReference type="EMBL" id="JABBNB010000033">
    <property type="protein sequence ID" value="NMO04295.1"/>
    <property type="molecule type" value="Genomic_DNA"/>
</dbReference>
<gene>
    <name evidence="1" type="ORF">HH308_24040</name>
</gene>
<accession>A0A848L5K0</accession>
<keyword evidence="2" id="KW-1185">Reference proteome</keyword>
<reference evidence="1 2" key="1">
    <citation type="submission" date="2020-04" db="EMBL/GenBank/DDBJ databases">
        <title>Gordonia sp. nov. TBRC 11910.</title>
        <authorList>
            <person name="Suriyachadkun C."/>
        </authorList>
    </citation>
    <scope>NUCLEOTIDE SEQUENCE [LARGE SCALE GENOMIC DNA]</scope>
    <source>
        <strain evidence="1 2">TBRC 11910</strain>
    </source>
</reference>